<dbReference type="HAMAP" id="MF_00265">
    <property type="entry name" value="VapC_Nob1"/>
    <property type="match status" value="1"/>
</dbReference>
<organism evidence="10 11">
    <name type="scientific">Halocatena pleomorpha</name>
    <dbReference type="NCBI Taxonomy" id="1785090"/>
    <lineage>
        <taxon>Archaea</taxon>
        <taxon>Methanobacteriati</taxon>
        <taxon>Methanobacteriota</taxon>
        <taxon>Stenosarchaea group</taxon>
        <taxon>Halobacteria</taxon>
        <taxon>Halobacteriales</taxon>
        <taxon>Natronomonadaceae</taxon>
        <taxon>Halocatena</taxon>
    </lineage>
</organism>
<feature type="binding site" evidence="8">
    <location>
        <position position="4"/>
    </location>
    <ligand>
        <name>Mg(2+)</name>
        <dbReference type="ChEBI" id="CHEBI:18420"/>
    </ligand>
</feature>
<dbReference type="EMBL" id="RRCH01000038">
    <property type="protein sequence ID" value="RRJ28335.1"/>
    <property type="molecule type" value="Genomic_DNA"/>
</dbReference>
<evidence type="ECO:0000256" key="6">
    <source>
        <dbReference type="ARBA" id="ARBA00022842"/>
    </source>
</evidence>
<sequence length="130" mass="14502">MIEDTSFIIDVLDGDEAALDVLELIERERRPEKVAAITVLELYEGIQRVSNPDAERQRVLSVLDSKPIVTADHDIMKRAGELSGQLITDGQRIDREDCVIAATALSEDEPLVTANTAHFDRVPDLDIRSY</sequence>
<keyword evidence="5 8" id="KW-0378">Hydrolase</keyword>
<evidence type="ECO:0000259" key="9">
    <source>
        <dbReference type="Pfam" id="PF01850"/>
    </source>
</evidence>
<evidence type="ECO:0000313" key="11">
    <source>
        <dbReference type="Proteomes" id="UP000282322"/>
    </source>
</evidence>
<dbReference type="SUPFAM" id="SSF88723">
    <property type="entry name" value="PIN domain-like"/>
    <property type="match status" value="1"/>
</dbReference>
<evidence type="ECO:0000256" key="5">
    <source>
        <dbReference type="ARBA" id="ARBA00022801"/>
    </source>
</evidence>
<feature type="binding site" evidence="8">
    <location>
        <position position="97"/>
    </location>
    <ligand>
        <name>Mg(2+)</name>
        <dbReference type="ChEBI" id="CHEBI:18420"/>
    </ligand>
</feature>
<reference evidence="10 11" key="1">
    <citation type="submission" date="2018-11" db="EMBL/GenBank/DDBJ databases">
        <title>Taxonoimc description of Halomarina strain SPP-AMP-1.</title>
        <authorList>
            <person name="Pal Y."/>
            <person name="Srinivasana K."/>
            <person name="Verma A."/>
            <person name="Kumar P."/>
        </authorList>
    </citation>
    <scope>NUCLEOTIDE SEQUENCE [LARGE SCALE GENOMIC DNA]</scope>
    <source>
        <strain evidence="10 11">SPP-AMP-1</strain>
    </source>
</reference>
<dbReference type="PANTHER" id="PTHR33653:SF1">
    <property type="entry name" value="RIBONUCLEASE VAPC2"/>
    <property type="match status" value="1"/>
</dbReference>
<dbReference type="GO" id="GO:0000287">
    <property type="term" value="F:magnesium ion binding"/>
    <property type="evidence" value="ECO:0007669"/>
    <property type="project" value="UniProtKB-UniRule"/>
</dbReference>
<evidence type="ECO:0000256" key="1">
    <source>
        <dbReference type="ARBA" id="ARBA00001946"/>
    </source>
</evidence>
<keyword evidence="11" id="KW-1185">Reference proteome</keyword>
<proteinExistence type="inferred from homology"/>
<dbReference type="InterPro" id="IPR022907">
    <property type="entry name" value="VapC_family"/>
</dbReference>
<comment type="function">
    <text evidence="8">Toxic component of a toxin-antitoxin (TA) system. An RNase.</text>
</comment>
<keyword evidence="2 8" id="KW-1277">Toxin-antitoxin system</keyword>
<protein>
    <recommendedName>
        <fullName evidence="8">Ribonuclease VapC</fullName>
        <shortName evidence="8">RNase VapC</shortName>
        <ecNumber evidence="8">3.1.-.-</ecNumber>
    </recommendedName>
    <alternativeName>
        <fullName evidence="8">Putative toxin VapC</fullName>
    </alternativeName>
</protein>
<dbReference type="Gene3D" id="3.40.50.1010">
    <property type="entry name" value="5'-nuclease"/>
    <property type="match status" value="1"/>
</dbReference>
<dbReference type="RefSeq" id="WP_124956472.1">
    <property type="nucleotide sequence ID" value="NZ_RRCH01000038.1"/>
</dbReference>
<dbReference type="OrthoDB" id="38049at2157"/>
<keyword evidence="3 8" id="KW-0540">Nuclease</keyword>
<dbReference type="GO" id="GO:0016787">
    <property type="term" value="F:hydrolase activity"/>
    <property type="evidence" value="ECO:0007669"/>
    <property type="project" value="UniProtKB-KW"/>
</dbReference>
<dbReference type="InterPro" id="IPR002716">
    <property type="entry name" value="PIN_dom"/>
</dbReference>
<comment type="caution">
    <text evidence="10">The sequence shown here is derived from an EMBL/GenBank/DDBJ whole genome shotgun (WGS) entry which is preliminary data.</text>
</comment>
<dbReference type="GO" id="GO:0090729">
    <property type="term" value="F:toxin activity"/>
    <property type="evidence" value="ECO:0007669"/>
    <property type="project" value="UniProtKB-KW"/>
</dbReference>
<keyword evidence="6 8" id="KW-0460">Magnesium</keyword>
<gene>
    <name evidence="8" type="primary">vapC</name>
    <name evidence="10" type="ORF">EIK79_15950</name>
</gene>
<comment type="similarity">
    <text evidence="7 8">Belongs to the PINc/VapC protein family.</text>
</comment>
<dbReference type="InterPro" id="IPR029060">
    <property type="entry name" value="PIN-like_dom_sf"/>
</dbReference>
<evidence type="ECO:0000256" key="4">
    <source>
        <dbReference type="ARBA" id="ARBA00022723"/>
    </source>
</evidence>
<dbReference type="GO" id="GO:0004540">
    <property type="term" value="F:RNA nuclease activity"/>
    <property type="evidence" value="ECO:0007669"/>
    <property type="project" value="InterPro"/>
</dbReference>
<dbReference type="EC" id="3.1.-.-" evidence="8"/>
<dbReference type="PANTHER" id="PTHR33653">
    <property type="entry name" value="RIBONUCLEASE VAPC2"/>
    <property type="match status" value="1"/>
</dbReference>
<keyword evidence="4 8" id="KW-0479">Metal-binding</keyword>
<comment type="cofactor">
    <cofactor evidence="1 8">
        <name>Mg(2+)</name>
        <dbReference type="ChEBI" id="CHEBI:18420"/>
    </cofactor>
</comment>
<feature type="domain" description="PIN" evidence="9">
    <location>
        <begin position="2"/>
        <end position="123"/>
    </location>
</feature>
<evidence type="ECO:0000256" key="3">
    <source>
        <dbReference type="ARBA" id="ARBA00022722"/>
    </source>
</evidence>
<accession>A0A3P3R4R3</accession>
<evidence type="ECO:0000313" key="10">
    <source>
        <dbReference type="EMBL" id="RRJ28335.1"/>
    </source>
</evidence>
<evidence type="ECO:0000256" key="2">
    <source>
        <dbReference type="ARBA" id="ARBA00022649"/>
    </source>
</evidence>
<dbReference type="InterPro" id="IPR050556">
    <property type="entry name" value="Type_II_TA_system_RNase"/>
</dbReference>
<evidence type="ECO:0000256" key="8">
    <source>
        <dbReference type="HAMAP-Rule" id="MF_00265"/>
    </source>
</evidence>
<dbReference type="Proteomes" id="UP000282322">
    <property type="component" value="Unassembled WGS sequence"/>
</dbReference>
<evidence type="ECO:0000256" key="7">
    <source>
        <dbReference type="ARBA" id="ARBA00038093"/>
    </source>
</evidence>
<keyword evidence="8" id="KW-0800">Toxin</keyword>
<dbReference type="AlphaFoldDB" id="A0A3P3R4R3"/>
<dbReference type="Pfam" id="PF01850">
    <property type="entry name" value="PIN"/>
    <property type="match status" value="1"/>
</dbReference>
<name>A0A3P3R4R3_9EURY</name>